<dbReference type="EMBL" id="JANPWB010000013">
    <property type="protein sequence ID" value="KAJ1110411.1"/>
    <property type="molecule type" value="Genomic_DNA"/>
</dbReference>
<name>A0AAV7N4D7_PLEWA</name>
<feature type="compositionally biased region" description="Basic and acidic residues" evidence="1">
    <location>
        <begin position="29"/>
        <end position="48"/>
    </location>
</feature>
<protein>
    <submittedName>
        <fullName evidence="2">Uncharacterized protein</fullName>
    </submittedName>
</protein>
<feature type="region of interest" description="Disordered" evidence="1">
    <location>
        <begin position="1"/>
        <end position="73"/>
    </location>
</feature>
<dbReference type="AlphaFoldDB" id="A0AAV7N4D7"/>
<dbReference type="Proteomes" id="UP001066276">
    <property type="component" value="Chromosome 9"/>
</dbReference>
<comment type="caution">
    <text evidence="2">The sequence shown here is derived from an EMBL/GenBank/DDBJ whole genome shotgun (WGS) entry which is preliminary data.</text>
</comment>
<gene>
    <name evidence="2" type="ORF">NDU88_007763</name>
</gene>
<keyword evidence="3" id="KW-1185">Reference proteome</keyword>
<evidence type="ECO:0000256" key="1">
    <source>
        <dbReference type="SAM" id="MobiDB-lite"/>
    </source>
</evidence>
<evidence type="ECO:0000313" key="3">
    <source>
        <dbReference type="Proteomes" id="UP001066276"/>
    </source>
</evidence>
<evidence type="ECO:0000313" key="2">
    <source>
        <dbReference type="EMBL" id="KAJ1110411.1"/>
    </source>
</evidence>
<organism evidence="2 3">
    <name type="scientific">Pleurodeles waltl</name>
    <name type="common">Iberian ribbed newt</name>
    <dbReference type="NCBI Taxonomy" id="8319"/>
    <lineage>
        <taxon>Eukaryota</taxon>
        <taxon>Metazoa</taxon>
        <taxon>Chordata</taxon>
        <taxon>Craniata</taxon>
        <taxon>Vertebrata</taxon>
        <taxon>Euteleostomi</taxon>
        <taxon>Amphibia</taxon>
        <taxon>Batrachia</taxon>
        <taxon>Caudata</taxon>
        <taxon>Salamandroidea</taxon>
        <taxon>Salamandridae</taxon>
        <taxon>Pleurodelinae</taxon>
        <taxon>Pleurodeles</taxon>
    </lineage>
</organism>
<sequence length="73" mass="7606">MPVCQGRRFCCPGAPTRPSVSGQKIGTRGPERIGRGPDTVRRRRRDPEGCGGGNSGARDKNVGTQKAALVGSA</sequence>
<accession>A0AAV7N4D7</accession>
<proteinExistence type="predicted"/>
<reference evidence="2" key="1">
    <citation type="journal article" date="2022" name="bioRxiv">
        <title>Sequencing and chromosome-scale assembly of the giantPleurodeles waltlgenome.</title>
        <authorList>
            <person name="Brown T."/>
            <person name="Elewa A."/>
            <person name="Iarovenko S."/>
            <person name="Subramanian E."/>
            <person name="Araus A.J."/>
            <person name="Petzold A."/>
            <person name="Susuki M."/>
            <person name="Suzuki K.-i.T."/>
            <person name="Hayashi T."/>
            <person name="Toyoda A."/>
            <person name="Oliveira C."/>
            <person name="Osipova E."/>
            <person name="Leigh N.D."/>
            <person name="Simon A."/>
            <person name="Yun M.H."/>
        </authorList>
    </citation>
    <scope>NUCLEOTIDE SEQUENCE</scope>
    <source>
        <strain evidence="2">20211129_DDA</strain>
        <tissue evidence="2">Liver</tissue>
    </source>
</reference>